<feature type="compositionally biased region" description="Low complexity" evidence="7">
    <location>
        <begin position="395"/>
        <end position="443"/>
    </location>
</feature>
<gene>
    <name evidence="11" type="ORF">CAMP_LOCUS12179</name>
</gene>
<evidence type="ECO:0000256" key="1">
    <source>
        <dbReference type="ARBA" id="ARBA00004370"/>
    </source>
</evidence>
<evidence type="ECO:0000256" key="4">
    <source>
        <dbReference type="ARBA" id="ARBA00023136"/>
    </source>
</evidence>
<keyword evidence="3 5" id="KW-0106">Calcium</keyword>
<reference evidence="11" key="1">
    <citation type="submission" date="2022-11" db="EMBL/GenBank/DDBJ databases">
        <authorList>
            <person name="Kikuchi T."/>
        </authorList>
    </citation>
    <scope>NUCLEOTIDE SEQUENCE</scope>
    <source>
        <strain evidence="11">PS1010</strain>
    </source>
</reference>
<keyword evidence="4 8" id="KW-0472">Membrane</keyword>
<evidence type="ECO:0000256" key="8">
    <source>
        <dbReference type="SAM" id="Phobius"/>
    </source>
</evidence>
<evidence type="ECO:0000256" key="6">
    <source>
        <dbReference type="SAM" id="Coils"/>
    </source>
</evidence>
<keyword evidence="12" id="KW-1185">Reference proteome</keyword>
<dbReference type="GO" id="GO:0007156">
    <property type="term" value="P:homophilic cell adhesion via plasma membrane adhesion molecules"/>
    <property type="evidence" value="ECO:0007669"/>
    <property type="project" value="InterPro"/>
</dbReference>
<dbReference type="GO" id="GO:0045296">
    <property type="term" value="F:cadherin binding"/>
    <property type="evidence" value="ECO:0007669"/>
    <property type="project" value="TreeGrafter"/>
</dbReference>
<accession>A0A9P1ISV3</accession>
<comment type="subcellular location">
    <subcellularLocation>
        <location evidence="1">Membrane</location>
    </subcellularLocation>
</comment>
<evidence type="ECO:0000256" key="7">
    <source>
        <dbReference type="SAM" id="MobiDB-lite"/>
    </source>
</evidence>
<name>A0A9P1ISV3_9PELO</name>
<keyword evidence="8" id="KW-1133">Transmembrane helix</keyword>
<dbReference type="InterPro" id="IPR039808">
    <property type="entry name" value="Cadherin"/>
</dbReference>
<feature type="compositionally biased region" description="Low complexity" evidence="7">
    <location>
        <begin position="355"/>
        <end position="380"/>
    </location>
</feature>
<dbReference type="OrthoDB" id="6252479at2759"/>
<dbReference type="PROSITE" id="PS50268">
    <property type="entry name" value="CADHERIN_2"/>
    <property type="match status" value="4"/>
</dbReference>
<keyword evidence="8" id="KW-0812">Transmembrane</keyword>
<dbReference type="Proteomes" id="UP001152747">
    <property type="component" value="Unassembled WGS sequence"/>
</dbReference>
<feature type="compositionally biased region" description="Polar residues" evidence="7">
    <location>
        <begin position="2159"/>
        <end position="2176"/>
    </location>
</feature>
<dbReference type="InterPro" id="IPR002126">
    <property type="entry name" value="Cadherin-like_dom"/>
</dbReference>
<proteinExistence type="predicted"/>
<dbReference type="CDD" id="cd11304">
    <property type="entry name" value="Cadherin_repeat"/>
    <property type="match status" value="4"/>
</dbReference>
<comment type="caution">
    <text evidence="11">The sequence shown here is derived from an EMBL/GenBank/DDBJ whole genome shotgun (WGS) entry which is preliminary data.</text>
</comment>
<feature type="compositionally biased region" description="Polar residues" evidence="7">
    <location>
        <begin position="486"/>
        <end position="500"/>
    </location>
</feature>
<keyword evidence="2" id="KW-0677">Repeat</keyword>
<feature type="domain" description="Cadherin" evidence="10">
    <location>
        <begin position="1230"/>
        <end position="1336"/>
    </location>
</feature>
<feature type="chain" id="PRO_5040206490" description="Cadherin domain-containing protein" evidence="9">
    <location>
        <begin position="19"/>
        <end position="2176"/>
    </location>
</feature>
<evidence type="ECO:0000256" key="5">
    <source>
        <dbReference type="PROSITE-ProRule" id="PRU00043"/>
    </source>
</evidence>
<dbReference type="GO" id="GO:0016477">
    <property type="term" value="P:cell migration"/>
    <property type="evidence" value="ECO:0007669"/>
    <property type="project" value="TreeGrafter"/>
</dbReference>
<feature type="compositionally biased region" description="Basic and acidic residues" evidence="7">
    <location>
        <begin position="338"/>
        <end position="348"/>
    </location>
</feature>
<feature type="domain" description="Cadherin" evidence="10">
    <location>
        <begin position="1339"/>
        <end position="1413"/>
    </location>
</feature>
<feature type="transmembrane region" description="Helical" evidence="8">
    <location>
        <begin position="2117"/>
        <end position="2143"/>
    </location>
</feature>
<keyword evidence="6" id="KW-0175">Coiled coil</keyword>
<dbReference type="InterPro" id="IPR020894">
    <property type="entry name" value="Cadherin_CS"/>
</dbReference>
<dbReference type="SUPFAM" id="SSF49313">
    <property type="entry name" value="Cadherin-like"/>
    <property type="match status" value="5"/>
</dbReference>
<dbReference type="GO" id="GO:0005509">
    <property type="term" value="F:calcium ion binding"/>
    <property type="evidence" value="ECO:0007669"/>
    <property type="project" value="UniProtKB-UniRule"/>
</dbReference>
<dbReference type="Pfam" id="PF00028">
    <property type="entry name" value="Cadherin"/>
    <property type="match status" value="1"/>
</dbReference>
<evidence type="ECO:0000313" key="11">
    <source>
        <dbReference type="EMBL" id="CAI5449542.1"/>
    </source>
</evidence>
<dbReference type="GO" id="GO:0008013">
    <property type="term" value="F:beta-catenin binding"/>
    <property type="evidence" value="ECO:0007669"/>
    <property type="project" value="TreeGrafter"/>
</dbReference>
<feature type="compositionally biased region" description="Basic and acidic residues" evidence="7">
    <location>
        <begin position="381"/>
        <end position="394"/>
    </location>
</feature>
<feature type="compositionally biased region" description="Low complexity" evidence="7">
    <location>
        <begin position="307"/>
        <end position="337"/>
    </location>
</feature>
<protein>
    <recommendedName>
        <fullName evidence="10">Cadherin domain-containing protein</fullName>
    </recommendedName>
</protein>
<dbReference type="PRINTS" id="PR00205">
    <property type="entry name" value="CADHERIN"/>
</dbReference>
<dbReference type="PROSITE" id="PS00232">
    <property type="entry name" value="CADHERIN_1"/>
    <property type="match status" value="1"/>
</dbReference>
<sequence>MLLKLLYLYVLFLGSIGAQKNDGSSEVEGDRSSVPDKFDQPNYGFMLPEGFNENSTLLAVVDFITQKNHATPKIAVNFDELNWFDIGGVQKTKADNADVYSATVILKAGSDVKVDKTDQGIYKFVVEAQLGDNVLATTNVVVEVLALAPTTKRVRTTEDPIEISNVELVAAENDDDLVLGVGAEVSTTFSVEVSTVVATTPSETTAEVLTTTSESTTSTEVPTTTSEASEESTTSETSSESTIDLAGTPESKESTETSSESTVAVEVTTTSETSSESKSTSELAETSEESTSTSEPAESKELIETSSEPTVAVEVATTSETTTEPAETSEESTTPEATESKGSDHLESTVDVEVATTPEASSESTPEPAETSEESTTPEATESKGSESKSDHLESTVAEVTTTSETSTEPAETSEESTTPETSSESTSEQSETSEESTSPEATEISDHPEVTTTPTPLETDPELLTNIPEEASGTQETPSEDSLEASATQPSVEPTTIESSGELLTDESPIESPITILPLLNHIDSVDLEIEVLGNRKILDSRAGSQIRGLVIIPKSATRTTVAFSIEPEGLEIRPKVLRTGEIAGIFVNEKFNASRRSYEIVGKLENGAIVKEPLNLEVAQKSRSSDKIFELKEYEFSVLESAENGRTIGRIDENDMKIIGDSAKRFSLVGNSIILTCSEFDNENCLQNSAPRKMYSLMLLPNNGTLAPVQVTIKVQEKPGDLRTSDDVLRISDNRIIIPFVILTDVEPRISGTASRFLGLRKTSDMYQVQVINSAASGKYELEIQIQTDNQDKKKTIPVFVENSQSHAHFRKPKYSAKIDSSKITEGKRITQVELEGVPIDEAKIIILSGNPGWVTVEGYGGRVKVNSFDGEVYQGKYTLRIGAIDKKTLMILTETEVEIEVVNGKLKKNEEEVTAKLLETTFDRETFEENFKIPLESPDFILSEDSFAINEIGKREIYEPMNIKINKNTVEIRKVEGLRIISFNLINKNTKLIVLIRLVSTPAYLEKQEKLRAKPIYPEELMEVYMPEEMEKGRVVGVFPAVIPTSNLRTRSRIEGGMREAFNFNEETGELKIRKVIDYESLPNQQRSFDLKLISGEKGYESEGILRIHVVDIDDNPPLITREQINTVSLPEDLPGGAKIAEFDVTDPDGSRSFEVFLEGRGSEQYFANITNSGLLSIFLAQNAKLDREALDSNALIVRVEDMSGNSDRVIIPIQILDVNDNAPRFSRKMYEVEAVENWPKGVVLEKIQATDPDLGPSGNIHFSLEGSPPNLLSINETSGLLTVSGDLMGLSRAEPYAIRIIAQDSGSPPLNSSAVLNLRVRSKDELMSQPIVEFVNLKNRFDVEENIPDSQKIAKIEARVKGSREDGIFLEYTLKDLISDQESFQIDKTSGEIFATRPIDYEEAQDYTFICGGGQRSKEMGKLEKIGRSILKKINNTTRRRALTPQQNPHQTSSDEEVENQKNQRKKTSSMPDVSSSYVHNFTVNTEPSVPIIRIPPQQSSPRSNTTTSDGGYTTDDTLNVEIKSDSQGYYSASSLSPTLEVPKRYEKYPRINVASKSHSDLLRAIEVPIILPDPSKSVSNLASLEPSDPIERFLKRSIYKTKMITTVFEAKNGGFEEIYEDVCDEIDRWFETKNMMAVACEMHWSVPKEKRSRQLECKLKEKLLNALRENNKRLLYMRGMGRGKTPIKLAESKTVENITRDKPTDSVRGIYQRSYTRLLPYLHKETPEWHSQYWTLKDMKHLEEEQNNNNNLQQPEPQHFLFDERDPDVLENTSLISLNIIGLSILGNSRDIINLEDNSPEFPKSATRVFEVPTNTSKSTAIGRIVAYDADKKPIFYYIIPSCGSEMAANFTIDHEFGEIVYHPQKPTQEVSGRVEICILADSRENVDLVDVFYDSTAKNMQKITVEVRGKDLEEKEILVEAQKFSQVGDSLQNIEIPIDFNGQAQDFELETINFVPANYELGRDMISPEGSVALNKNTGELAATPRILDAPQGIYIAQLKNGRGIRELHHIRDDRKLKYVLAMERNEFGANMEKLKRQLREALKSMDVYFSEPLRDSKNSSYTSDKQMSALLSNTNQYIDKIHHIFKVVNVDQCTQAKPLQISNDIPLNTFILISIVAVLILILVALIGYICCVARYRRSLEEKLKTPYYKSPGSQSYAPTTSSHTIGYY</sequence>
<feature type="domain" description="Cadherin" evidence="10">
    <location>
        <begin position="1125"/>
        <end position="1229"/>
    </location>
</feature>
<feature type="domain" description="Cadherin" evidence="10">
    <location>
        <begin position="1021"/>
        <end position="1123"/>
    </location>
</feature>
<feature type="region of interest" description="Disordered" evidence="7">
    <location>
        <begin position="2156"/>
        <end position="2176"/>
    </location>
</feature>
<evidence type="ECO:0000256" key="9">
    <source>
        <dbReference type="SAM" id="SignalP"/>
    </source>
</evidence>
<keyword evidence="9" id="KW-0732">Signal</keyword>
<dbReference type="EMBL" id="CANHGI010000004">
    <property type="protein sequence ID" value="CAI5449542.1"/>
    <property type="molecule type" value="Genomic_DNA"/>
</dbReference>
<dbReference type="GO" id="GO:0016342">
    <property type="term" value="C:catenin complex"/>
    <property type="evidence" value="ECO:0007669"/>
    <property type="project" value="TreeGrafter"/>
</dbReference>
<dbReference type="PANTHER" id="PTHR24027:SF438">
    <property type="entry name" value="CADHERIN 23"/>
    <property type="match status" value="1"/>
</dbReference>
<dbReference type="Gene3D" id="2.60.40.60">
    <property type="entry name" value="Cadherins"/>
    <property type="match status" value="5"/>
</dbReference>
<dbReference type="SMART" id="SM00112">
    <property type="entry name" value="CA"/>
    <property type="match status" value="3"/>
</dbReference>
<evidence type="ECO:0000256" key="3">
    <source>
        <dbReference type="ARBA" id="ARBA00022837"/>
    </source>
</evidence>
<feature type="region of interest" description="Disordered" evidence="7">
    <location>
        <begin position="1438"/>
        <end position="1480"/>
    </location>
</feature>
<evidence type="ECO:0000256" key="2">
    <source>
        <dbReference type="ARBA" id="ARBA00022737"/>
    </source>
</evidence>
<dbReference type="PANTHER" id="PTHR24027">
    <property type="entry name" value="CADHERIN-23"/>
    <property type="match status" value="1"/>
</dbReference>
<feature type="region of interest" description="Disordered" evidence="7">
    <location>
        <begin position="1493"/>
        <end position="1521"/>
    </location>
</feature>
<feature type="compositionally biased region" description="Low complexity" evidence="7">
    <location>
        <begin position="451"/>
        <end position="466"/>
    </location>
</feature>
<feature type="signal peptide" evidence="9">
    <location>
        <begin position="1"/>
        <end position="18"/>
    </location>
</feature>
<organism evidence="11 12">
    <name type="scientific">Caenorhabditis angaria</name>
    <dbReference type="NCBI Taxonomy" id="860376"/>
    <lineage>
        <taxon>Eukaryota</taxon>
        <taxon>Metazoa</taxon>
        <taxon>Ecdysozoa</taxon>
        <taxon>Nematoda</taxon>
        <taxon>Chromadorea</taxon>
        <taxon>Rhabditida</taxon>
        <taxon>Rhabditina</taxon>
        <taxon>Rhabditomorpha</taxon>
        <taxon>Rhabditoidea</taxon>
        <taxon>Rhabditidae</taxon>
        <taxon>Peloderinae</taxon>
        <taxon>Caenorhabditis</taxon>
    </lineage>
</organism>
<dbReference type="InterPro" id="IPR015919">
    <property type="entry name" value="Cadherin-like_sf"/>
</dbReference>
<feature type="compositionally biased region" description="Low complexity" evidence="7">
    <location>
        <begin position="202"/>
        <end position="242"/>
    </location>
</feature>
<evidence type="ECO:0000313" key="12">
    <source>
        <dbReference type="Proteomes" id="UP001152747"/>
    </source>
</evidence>
<feature type="coiled-coil region" evidence="6">
    <location>
        <begin position="2031"/>
        <end position="2058"/>
    </location>
</feature>
<evidence type="ECO:0000259" key="10">
    <source>
        <dbReference type="PROSITE" id="PS50268"/>
    </source>
</evidence>
<feature type="region of interest" description="Disordered" evidence="7">
    <location>
        <begin position="202"/>
        <end position="508"/>
    </location>
</feature>
<feature type="compositionally biased region" description="Low complexity" evidence="7">
    <location>
        <begin position="256"/>
        <end position="296"/>
    </location>
</feature>